<keyword evidence="3" id="KW-0238">DNA-binding</keyword>
<evidence type="ECO:0000313" key="6">
    <source>
        <dbReference type="EMBL" id="PIT65197.1"/>
    </source>
</evidence>
<dbReference type="InterPro" id="IPR000847">
    <property type="entry name" value="LysR_HTH_N"/>
</dbReference>
<dbReference type="SUPFAM" id="SSF46785">
    <property type="entry name" value="Winged helix' DNA-binding domain"/>
    <property type="match status" value="1"/>
</dbReference>
<dbReference type="InterPro" id="IPR036390">
    <property type="entry name" value="WH_DNA-bd_sf"/>
</dbReference>
<dbReference type="GO" id="GO:0019344">
    <property type="term" value="P:cysteine biosynthetic process"/>
    <property type="evidence" value="ECO:0007669"/>
    <property type="project" value="TreeGrafter"/>
</dbReference>
<accession>A0A2N9Y7H6</accession>
<dbReference type="Pfam" id="PF00126">
    <property type="entry name" value="HTH_1"/>
    <property type="match status" value="1"/>
</dbReference>
<evidence type="ECO:0000259" key="5">
    <source>
        <dbReference type="PROSITE" id="PS50931"/>
    </source>
</evidence>
<organism evidence="6 7">
    <name type="scientific">Snodgrassella alvi</name>
    <dbReference type="NCBI Taxonomy" id="1196083"/>
    <lineage>
        <taxon>Bacteria</taxon>
        <taxon>Pseudomonadati</taxon>
        <taxon>Pseudomonadota</taxon>
        <taxon>Betaproteobacteria</taxon>
        <taxon>Neisseriales</taxon>
        <taxon>Neisseriaceae</taxon>
        <taxon>Snodgrassella</taxon>
    </lineage>
</organism>
<dbReference type="Proteomes" id="UP000231094">
    <property type="component" value="Unassembled WGS sequence"/>
</dbReference>
<dbReference type="PANTHER" id="PTHR30126">
    <property type="entry name" value="HTH-TYPE TRANSCRIPTIONAL REGULATOR"/>
    <property type="match status" value="1"/>
</dbReference>
<dbReference type="InterPro" id="IPR005119">
    <property type="entry name" value="LysR_subst-bd"/>
</dbReference>
<evidence type="ECO:0000256" key="4">
    <source>
        <dbReference type="ARBA" id="ARBA00023163"/>
    </source>
</evidence>
<keyword evidence="2" id="KW-0805">Transcription regulation</keyword>
<dbReference type="SUPFAM" id="SSF53850">
    <property type="entry name" value="Periplasmic binding protein-like II"/>
    <property type="match status" value="1"/>
</dbReference>
<name>A0A2N9Y7H6_9NEIS</name>
<dbReference type="EMBL" id="MEIV01000007">
    <property type="protein sequence ID" value="PIT65197.1"/>
    <property type="molecule type" value="Genomic_DNA"/>
</dbReference>
<dbReference type="AlphaFoldDB" id="A0A2N9Y7H6"/>
<dbReference type="PANTHER" id="PTHR30126:SF6">
    <property type="entry name" value="HTH-TYPE TRANSCRIPTIONAL REGULATOR CYSB-RELATED"/>
    <property type="match status" value="1"/>
</dbReference>
<comment type="caution">
    <text evidence="6">The sequence shown here is derived from an EMBL/GenBank/DDBJ whole genome shotgun (WGS) entry which is preliminary data.</text>
</comment>
<dbReference type="NCBIfam" id="NF009327">
    <property type="entry name" value="PRK12684.1"/>
    <property type="match status" value="1"/>
</dbReference>
<dbReference type="RefSeq" id="WP_100117202.1">
    <property type="nucleotide sequence ID" value="NZ_MEIV01000007.1"/>
</dbReference>
<evidence type="ECO:0000256" key="3">
    <source>
        <dbReference type="ARBA" id="ARBA00023125"/>
    </source>
</evidence>
<feature type="domain" description="HTH lysR-type" evidence="5">
    <location>
        <begin position="1"/>
        <end position="59"/>
    </location>
</feature>
<dbReference type="PROSITE" id="PS50931">
    <property type="entry name" value="HTH_LYSR"/>
    <property type="match status" value="1"/>
</dbReference>
<dbReference type="Gene3D" id="3.40.190.10">
    <property type="entry name" value="Periplasmic binding protein-like II"/>
    <property type="match status" value="2"/>
</dbReference>
<dbReference type="GO" id="GO:0000976">
    <property type="term" value="F:transcription cis-regulatory region binding"/>
    <property type="evidence" value="ECO:0007669"/>
    <property type="project" value="TreeGrafter"/>
</dbReference>
<dbReference type="GO" id="GO:0003700">
    <property type="term" value="F:DNA-binding transcription factor activity"/>
    <property type="evidence" value="ECO:0007669"/>
    <property type="project" value="InterPro"/>
</dbReference>
<reference evidence="6 7" key="1">
    <citation type="journal article" date="2017" name="MBio">
        <title>Type VI secretion-mediated competition in the bee gut microbiome.</title>
        <authorList>
            <person name="Steele M.I."/>
            <person name="Kwong W.K."/>
            <person name="Powell J.E."/>
            <person name="Whiteley M."/>
            <person name="Moran N.A."/>
        </authorList>
    </citation>
    <scope>NUCLEOTIDE SEQUENCE [LARGE SCALE GENOMIC DNA]</scope>
    <source>
        <strain evidence="6 7">PEB0171</strain>
    </source>
</reference>
<dbReference type="FunFam" id="1.10.10.10:FF:000001">
    <property type="entry name" value="LysR family transcriptional regulator"/>
    <property type="match status" value="1"/>
</dbReference>
<protein>
    <submittedName>
        <fullName evidence="6">Transcriptional regulator CysB</fullName>
    </submittedName>
</protein>
<evidence type="ECO:0000256" key="2">
    <source>
        <dbReference type="ARBA" id="ARBA00023015"/>
    </source>
</evidence>
<keyword evidence="4" id="KW-0804">Transcription</keyword>
<comment type="similarity">
    <text evidence="1">Belongs to the LysR transcriptional regulatory family.</text>
</comment>
<evidence type="ECO:0000313" key="7">
    <source>
        <dbReference type="Proteomes" id="UP000231094"/>
    </source>
</evidence>
<dbReference type="Pfam" id="PF03466">
    <property type="entry name" value="LysR_substrate"/>
    <property type="match status" value="1"/>
</dbReference>
<dbReference type="Gene3D" id="1.10.10.10">
    <property type="entry name" value="Winged helix-like DNA-binding domain superfamily/Winged helix DNA-binding domain"/>
    <property type="match status" value="1"/>
</dbReference>
<dbReference type="PRINTS" id="PR00039">
    <property type="entry name" value="HTHLYSR"/>
</dbReference>
<evidence type="ECO:0000256" key="1">
    <source>
        <dbReference type="ARBA" id="ARBA00009437"/>
    </source>
</evidence>
<proteinExistence type="inferred from homology"/>
<gene>
    <name evidence="6" type="primary">cysB</name>
    <name evidence="6" type="ORF">BHC47_01740</name>
</gene>
<dbReference type="InterPro" id="IPR036388">
    <property type="entry name" value="WH-like_DNA-bd_sf"/>
</dbReference>
<sequence>MKLQQLRYAVEVYRQNLNVSEAAEVLFTSQPGISKQIRMLEEELGVPLFIRHGKRMVAVTAPGKVVLETAERILREVQNIKRIGTEFADQNIGSLSIATTHTLARYALPKIISAFVECYPQVQLSIHTASPKAISHMVLEGEVDFAIGMEMESEHPELRKLSCKAWNRSIVVPDNHPLLDLKRPLQLEDITAYPLITYDIAFSEQSKIARAFTQEGCQLPRVTLASADTDVIKTYVAQGLGIGLLATMAFNSKQDGGLQQISAEHLFEPSFTQIILRQDVYLRGFGYEFLALFAPGLTRSRIESALYSSYEEDFSI</sequence>